<dbReference type="InterPro" id="IPR014729">
    <property type="entry name" value="Rossmann-like_a/b/a_fold"/>
</dbReference>
<dbReference type="SUPFAM" id="SSF52402">
    <property type="entry name" value="Adenine nucleotide alpha hydrolases-like"/>
    <property type="match status" value="1"/>
</dbReference>
<evidence type="ECO:0000259" key="1">
    <source>
        <dbReference type="Pfam" id="PF00582"/>
    </source>
</evidence>
<dbReference type="EMBL" id="BOMG01000138">
    <property type="protein sequence ID" value="GID61789.1"/>
    <property type="molecule type" value="Genomic_DNA"/>
</dbReference>
<gene>
    <name evidence="2" type="ORF">Aco03nite_101930</name>
</gene>
<sequence>MTVPHTSDGIIHTEGDPMNLHNRGRVVIGVSLSLSGLAALRHAVAEARRHMFGEVVAVRSWVDVEYGWRQPPRPADELARASAAVLDRAFDQAFVTMPADVRITRHTPRGKPGPVLADLAADDTALIVVGSRRARWLGTGVAGQCIRYAPCPVMVVPPPLLARRTATSVLTGGLDRELRRLTDDPHAW</sequence>
<protein>
    <recommendedName>
        <fullName evidence="1">UspA domain-containing protein</fullName>
    </recommendedName>
</protein>
<reference evidence="2 3" key="1">
    <citation type="submission" date="2021-01" db="EMBL/GenBank/DDBJ databases">
        <title>Whole genome shotgun sequence of Actinoplanes couchii NBRC 106145.</title>
        <authorList>
            <person name="Komaki H."/>
            <person name="Tamura T."/>
        </authorList>
    </citation>
    <scope>NUCLEOTIDE SEQUENCE [LARGE SCALE GENOMIC DNA]</scope>
    <source>
        <strain evidence="2 3">NBRC 106145</strain>
    </source>
</reference>
<evidence type="ECO:0000313" key="3">
    <source>
        <dbReference type="Proteomes" id="UP000612282"/>
    </source>
</evidence>
<name>A0ABQ3XTG4_9ACTN</name>
<dbReference type="InterPro" id="IPR006016">
    <property type="entry name" value="UspA"/>
</dbReference>
<dbReference type="Pfam" id="PF00582">
    <property type="entry name" value="Usp"/>
    <property type="match status" value="1"/>
</dbReference>
<comment type="caution">
    <text evidence="2">The sequence shown here is derived from an EMBL/GenBank/DDBJ whole genome shotgun (WGS) entry which is preliminary data.</text>
</comment>
<dbReference type="Proteomes" id="UP000612282">
    <property type="component" value="Unassembled WGS sequence"/>
</dbReference>
<dbReference type="Gene3D" id="3.40.50.620">
    <property type="entry name" value="HUPs"/>
    <property type="match status" value="1"/>
</dbReference>
<proteinExistence type="predicted"/>
<feature type="domain" description="UspA" evidence="1">
    <location>
        <begin position="24"/>
        <end position="157"/>
    </location>
</feature>
<evidence type="ECO:0000313" key="2">
    <source>
        <dbReference type="EMBL" id="GID61789.1"/>
    </source>
</evidence>
<keyword evidence="3" id="KW-1185">Reference proteome</keyword>
<accession>A0ABQ3XTG4</accession>
<organism evidence="2 3">
    <name type="scientific">Actinoplanes couchii</name>
    <dbReference type="NCBI Taxonomy" id="403638"/>
    <lineage>
        <taxon>Bacteria</taxon>
        <taxon>Bacillati</taxon>
        <taxon>Actinomycetota</taxon>
        <taxon>Actinomycetes</taxon>
        <taxon>Micromonosporales</taxon>
        <taxon>Micromonosporaceae</taxon>
        <taxon>Actinoplanes</taxon>
    </lineage>
</organism>